<dbReference type="EMBL" id="CAJVPI010000008">
    <property type="protein sequence ID" value="CAG8453836.1"/>
    <property type="molecule type" value="Genomic_DNA"/>
</dbReference>
<gene>
    <name evidence="6" type="ORF">PBRASI_LOCUS191</name>
</gene>
<feature type="domain" description="Poly A polymerase head" evidence="5">
    <location>
        <begin position="136"/>
        <end position="275"/>
    </location>
</feature>
<dbReference type="CDD" id="cd05398">
    <property type="entry name" value="NT_ClassII-CCAase"/>
    <property type="match status" value="1"/>
</dbReference>
<dbReference type="GO" id="GO:0001680">
    <property type="term" value="P:tRNA 3'-terminal CCA addition"/>
    <property type="evidence" value="ECO:0007669"/>
    <property type="project" value="TreeGrafter"/>
</dbReference>
<evidence type="ECO:0000313" key="7">
    <source>
        <dbReference type="Proteomes" id="UP000789739"/>
    </source>
</evidence>
<dbReference type="PANTHER" id="PTHR13734:SF5">
    <property type="entry name" value="CCA TRNA NUCLEOTIDYLTRANSFERASE, MITOCHONDRIAL"/>
    <property type="match status" value="1"/>
</dbReference>
<reference evidence="6" key="1">
    <citation type="submission" date="2021-06" db="EMBL/GenBank/DDBJ databases">
        <authorList>
            <person name="Kallberg Y."/>
            <person name="Tangrot J."/>
            <person name="Rosling A."/>
        </authorList>
    </citation>
    <scope>NUCLEOTIDE SEQUENCE</scope>
    <source>
        <strain evidence="6">BR232B</strain>
    </source>
</reference>
<evidence type="ECO:0000256" key="1">
    <source>
        <dbReference type="ARBA" id="ARBA00007265"/>
    </source>
</evidence>
<dbReference type="Gene3D" id="1.10.3090.10">
    <property type="entry name" value="cca-adding enzyme, domain 2"/>
    <property type="match status" value="1"/>
</dbReference>
<evidence type="ECO:0000313" key="6">
    <source>
        <dbReference type="EMBL" id="CAG8453836.1"/>
    </source>
</evidence>
<sequence>MIKLNLHSDTLSCLKASIRLNTAHANLKSASIRAGKRFISNLKPTPYATGRCGTAARYGIHQTNKYELTTAFPNHNMSTSCSERSQMDVPGAEKSYGINPHTKELMKVILTDKEREICAALNKFAEYSKEKEPVQLRIAGGWVRDKLLGLKSHDIDVAIDSMTGYEFAKRLNEFLKKQGHSVSDIGKIESNPDRSKHLETATTKIFGVEIDFVNLRNEVYAKNSRTPAEITPGTPEEDARRRDITINALFYNIHSGEVEDFTGKGIPDLEAGLIRTPLPAFQTFEDDPLRILRCVRFASRFNFDITDEIKETIQTETIRNTIRSKVSPERIGIEISKMIERDPLRSLEFLYSLGLYETVFASPPRKLIVNGSMSNPEYGLNVARVIKWIFQLSADDELHELLKNRTADEIKSLYLASILLPYKNMVILEKRKMVPASSYIIRESLKLANVNADITCKLFVTIEAVRKAVQKHSEEGGIGRLELGLLIREIGMPKYMGEKWPIAVVLAMAIDLLPERESIDAGSVDKALKIVQKYNKLMTHATKLGLMDCYLLNPIINGKEISALLHIQPSEQFKSILNSVMEWQLEHPEGTKDECKEYIKNKVVVTR</sequence>
<protein>
    <submittedName>
        <fullName evidence="6">1023_t:CDS:1</fullName>
    </submittedName>
</protein>
<dbReference type="GO" id="GO:0052927">
    <property type="term" value="F:CC tRNA cytidylyltransferase activity"/>
    <property type="evidence" value="ECO:0007669"/>
    <property type="project" value="TreeGrafter"/>
</dbReference>
<keyword evidence="2 4" id="KW-0808">Transferase</keyword>
<keyword evidence="3 4" id="KW-0694">RNA-binding</keyword>
<dbReference type="OrthoDB" id="445712at2759"/>
<comment type="similarity">
    <text evidence="1 4">Belongs to the tRNA nucleotidyltransferase/poly(A) polymerase family.</text>
</comment>
<keyword evidence="7" id="KW-1185">Reference proteome</keyword>
<dbReference type="SUPFAM" id="SSF81891">
    <property type="entry name" value="Poly A polymerase C-terminal region-like"/>
    <property type="match status" value="1"/>
</dbReference>
<proteinExistence type="inferred from homology"/>
<dbReference type="InterPro" id="IPR002646">
    <property type="entry name" value="PolA_pol_head_dom"/>
</dbReference>
<name>A0A9N8VFS9_9GLOM</name>
<evidence type="ECO:0000259" key="5">
    <source>
        <dbReference type="Pfam" id="PF01743"/>
    </source>
</evidence>
<dbReference type="Gene3D" id="3.30.460.10">
    <property type="entry name" value="Beta Polymerase, domain 2"/>
    <property type="match status" value="1"/>
</dbReference>
<dbReference type="Pfam" id="PF01743">
    <property type="entry name" value="PolyA_pol"/>
    <property type="match status" value="1"/>
</dbReference>
<dbReference type="InterPro" id="IPR043519">
    <property type="entry name" value="NT_sf"/>
</dbReference>
<dbReference type="GO" id="GO:0052929">
    <property type="term" value="F:ATP:3'-cytidine-cytidine-tRNA adenylyltransferase activity"/>
    <property type="evidence" value="ECO:0007669"/>
    <property type="project" value="TreeGrafter"/>
</dbReference>
<dbReference type="SUPFAM" id="SSF81301">
    <property type="entry name" value="Nucleotidyltransferase"/>
    <property type="match status" value="1"/>
</dbReference>
<dbReference type="AlphaFoldDB" id="A0A9N8VFS9"/>
<dbReference type="GO" id="GO:0003723">
    <property type="term" value="F:RNA binding"/>
    <property type="evidence" value="ECO:0007669"/>
    <property type="project" value="UniProtKB-KW"/>
</dbReference>
<accession>A0A9N8VFS9</accession>
<dbReference type="FunFam" id="3.30.460.10:FF:000019">
    <property type="entry name" value="tRNA nucleotidyltransferase cca2"/>
    <property type="match status" value="1"/>
</dbReference>
<organism evidence="6 7">
    <name type="scientific">Paraglomus brasilianum</name>
    <dbReference type="NCBI Taxonomy" id="144538"/>
    <lineage>
        <taxon>Eukaryota</taxon>
        <taxon>Fungi</taxon>
        <taxon>Fungi incertae sedis</taxon>
        <taxon>Mucoromycota</taxon>
        <taxon>Glomeromycotina</taxon>
        <taxon>Glomeromycetes</taxon>
        <taxon>Paraglomerales</taxon>
        <taxon>Paraglomeraceae</taxon>
        <taxon>Paraglomus</taxon>
    </lineage>
</organism>
<comment type="caution">
    <text evidence="6">The sequence shown here is derived from an EMBL/GenBank/DDBJ whole genome shotgun (WGS) entry which is preliminary data.</text>
</comment>
<dbReference type="PANTHER" id="PTHR13734">
    <property type="entry name" value="TRNA-NUCLEOTIDYLTRANSFERASE"/>
    <property type="match status" value="1"/>
</dbReference>
<dbReference type="GO" id="GO:0005739">
    <property type="term" value="C:mitochondrion"/>
    <property type="evidence" value="ECO:0007669"/>
    <property type="project" value="UniProtKB-ARBA"/>
</dbReference>
<evidence type="ECO:0000256" key="2">
    <source>
        <dbReference type="ARBA" id="ARBA00022679"/>
    </source>
</evidence>
<dbReference type="Proteomes" id="UP000789739">
    <property type="component" value="Unassembled WGS sequence"/>
</dbReference>
<evidence type="ECO:0000256" key="3">
    <source>
        <dbReference type="ARBA" id="ARBA00022884"/>
    </source>
</evidence>
<evidence type="ECO:0000256" key="4">
    <source>
        <dbReference type="RuleBase" id="RU003953"/>
    </source>
</evidence>